<sequence length="385" mass="42650">MKCSSNRFSANTIGSTSSMCSQLQQTVTLLLMATAFCAISVVGSPTQQPQQLQKKEQLELHNHHTTAIRVQQCRDGCLEKFSTKSPLCQKMPKCSMCLNECIHRDQSKATSSIRETWSLRTVSMVQHDSLVLVDVAWEQSSTPFQCLVTWEVSGGGLMGNLLTESFGVQLSLWPDTKYRVQVTCKNKRSGLMSRSLPLVIDTSEAIKIMDSEEKLVPTGSNSIFTKELATSNPLTVPLTSSSNFNDAIVDTNAVSFEDQIQSDESDGQPDNSLFVWNPDMKNADIASIEPLRPLDLDLLASLTKSHRPLLYAMVAVIILLVLIIIFCACSLRSPRQSEDKVMLIAENHNINRRIDSKSKCPHFPGQLPEVSCTSQATCSRHIPRV</sequence>
<keyword evidence="1" id="KW-0472">Membrane</keyword>
<proteinExistence type="predicted"/>
<dbReference type="VEuPathDB" id="VectorBase:MDOMA2_012751"/>
<name>A0A1I8MC88_MUSDO</name>
<evidence type="ECO:0008006" key="3">
    <source>
        <dbReference type="Google" id="ProtNLM"/>
    </source>
</evidence>
<evidence type="ECO:0000256" key="1">
    <source>
        <dbReference type="SAM" id="Phobius"/>
    </source>
</evidence>
<keyword evidence="1" id="KW-0812">Transmembrane</keyword>
<dbReference type="AlphaFoldDB" id="A0A1I8MC88"/>
<dbReference type="eggNOG" id="ENOG502RJI0">
    <property type="taxonomic scope" value="Eukaryota"/>
</dbReference>
<accession>A0A1I8MC88</accession>
<organism evidence="2">
    <name type="scientific">Musca domestica</name>
    <name type="common">House fly</name>
    <dbReference type="NCBI Taxonomy" id="7370"/>
    <lineage>
        <taxon>Eukaryota</taxon>
        <taxon>Metazoa</taxon>
        <taxon>Ecdysozoa</taxon>
        <taxon>Arthropoda</taxon>
        <taxon>Hexapoda</taxon>
        <taxon>Insecta</taxon>
        <taxon>Pterygota</taxon>
        <taxon>Neoptera</taxon>
        <taxon>Endopterygota</taxon>
        <taxon>Diptera</taxon>
        <taxon>Brachycera</taxon>
        <taxon>Muscomorpha</taxon>
        <taxon>Muscoidea</taxon>
        <taxon>Muscidae</taxon>
        <taxon>Musca</taxon>
    </lineage>
</organism>
<protein>
    <recommendedName>
        <fullName evidence="3">Fibronectin type-III domain-containing protein</fullName>
    </recommendedName>
</protein>
<keyword evidence="1" id="KW-1133">Transmembrane helix</keyword>
<dbReference type="VEuPathDB" id="VectorBase:MDOA003410"/>
<feature type="transmembrane region" description="Helical" evidence="1">
    <location>
        <begin position="309"/>
        <end position="331"/>
    </location>
</feature>
<evidence type="ECO:0000313" key="2">
    <source>
        <dbReference type="EnsemblMetazoa" id="MDOA003410-PA"/>
    </source>
</evidence>
<dbReference type="EnsemblMetazoa" id="MDOA003410-RA">
    <property type="protein sequence ID" value="MDOA003410-PA"/>
    <property type="gene ID" value="MDOA003410"/>
</dbReference>
<reference evidence="2" key="1">
    <citation type="submission" date="2020-05" db="UniProtKB">
        <authorList>
            <consortium name="EnsemblMetazoa"/>
        </authorList>
    </citation>
    <scope>IDENTIFICATION</scope>
    <source>
        <strain evidence="2">Aabys</strain>
    </source>
</reference>
<gene>
    <name evidence="2" type="primary">101891248</name>
</gene>